<feature type="domain" description="Competence protein CoiA C-terminal" evidence="3">
    <location>
        <begin position="234"/>
        <end position="368"/>
    </location>
</feature>
<reference evidence="5" key="2">
    <citation type="submission" date="2020-08" db="EMBL/GenBank/DDBJ databases">
        <title>The Agave Microbiome: Exploring the role of microbial communities in plant adaptations to desert environments.</title>
        <authorList>
            <person name="Partida-Martinez L.P."/>
        </authorList>
    </citation>
    <scope>NUCLEOTIDE SEQUENCE [LARGE SCALE GENOMIC DNA]</scope>
    <source>
        <strain evidence="5">AT2.8</strain>
    </source>
</reference>
<dbReference type="InterPro" id="IPR021176">
    <property type="entry name" value="Competence-induced_CoiA"/>
</dbReference>
<evidence type="ECO:0000313" key="4">
    <source>
        <dbReference type="EMBL" id="NYE05498.1"/>
    </source>
</evidence>
<evidence type="ECO:0000313" key="5">
    <source>
        <dbReference type="Proteomes" id="UP000548423"/>
    </source>
</evidence>
<feature type="domain" description="Competence protein CoiA-like N-terminal" evidence="2">
    <location>
        <begin position="17"/>
        <end position="62"/>
    </location>
</feature>
<protein>
    <submittedName>
        <fullName evidence="4">Competence CoiA-like predicted nuclease</fullName>
    </submittedName>
</protein>
<dbReference type="InterPro" id="IPR010330">
    <property type="entry name" value="CoiA_nuc"/>
</dbReference>
<dbReference type="PIRSF" id="PIRSF007487">
    <property type="entry name" value="Competence-induced_CoiA_bac"/>
    <property type="match status" value="1"/>
</dbReference>
<proteinExistence type="predicted"/>
<evidence type="ECO:0000259" key="2">
    <source>
        <dbReference type="Pfam" id="PF25164"/>
    </source>
</evidence>
<dbReference type="Pfam" id="PF25166">
    <property type="entry name" value="CoiA_C"/>
    <property type="match status" value="1"/>
</dbReference>
<comment type="caution">
    <text evidence="4">The sequence shown here is derived from an EMBL/GenBank/DDBJ whole genome shotgun (WGS) entry which is preliminary data.</text>
</comment>
<accession>A0A852TDN5</accession>
<sequence>MLTAQTKSGTIFSLGTEYKKETLMIIRNNEEFFCPACGERVSLKLGNQRIYHFAHRGGTVCRDFYEGETVYHMKGKLQLYQWLERQGIPVALEYYDAKINQRPDIVFHFDGIKYAMEYQCSPISEEIFIKRTTAYYEQNYIPLWIMGSKHLKAKRSNVFSLSNFDYFFFRETKDNHLILPSYCPEEKQFKILSSIYPYSIKNALANITHHSIQKTGIEEILSPKIINHFSLAKWSMEMEKFTFNLSLHPSPDLNRFLREIYRHNLNIYLLPPEIGLPVSHSLFIQTPSIIWQTYLYLDVLQDKMPKDLIDLNEVEKHYNKRLIKKEIINRNIPQLPSERSFNAVKDYFQQLERLGILVRKSETVFQLETSIFIPKSNREKEERRNEFCQKNKFLLAKI</sequence>
<dbReference type="InterPro" id="IPR057252">
    <property type="entry name" value="CoiA_C"/>
</dbReference>
<reference evidence="5" key="1">
    <citation type="submission" date="2020-07" db="EMBL/GenBank/DDBJ databases">
        <authorList>
            <person name="Partida-Martinez L."/>
            <person name="Huntemann M."/>
            <person name="Clum A."/>
            <person name="Wang J."/>
            <person name="Palaniappan K."/>
            <person name="Ritter S."/>
            <person name="Chen I.-M."/>
            <person name="Stamatis D."/>
            <person name="Reddy T."/>
            <person name="O'Malley R."/>
            <person name="Daum C."/>
            <person name="Shapiro N."/>
            <person name="Ivanova N."/>
            <person name="Kyrpides N."/>
            <person name="Woyke T."/>
        </authorList>
    </citation>
    <scope>NUCLEOTIDE SEQUENCE [LARGE SCALE GENOMIC DNA]</scope>
    <source>
        <strain evidence="5">AT2.8</strain>
    </source>
</reference>
<gene>
    <name evidence="4" type="ORF">F4694_002251</name>
</gene>
<dbReference type="InterPro" id="IPR057253">
    <property type="entry name" value="CoiA-like_N"/>
</dbReference>
<dbReference type="Pfam" id="PF06054">
    <property type="entry name" value="CoiA_nuc"/>
    <property type="match status" value="1"/>
</dbReference>
<evidence type="ECO:0000259" key="3">
    <source>
        <dbReference type="Pfam" id="PF25166"/>
    </source>
</evidence>
<evidence type="ECO:0000259" key="1">
    <source>
        <dbReference type="Pfam" id="PF06054"/>
    </source>
</evidence>
<dbReference type="AlphaFoldDB" id="A0A852TDN5"/>
<feature type="domain" description="Competence protein CoiA nuclease-like" evidence="1">
    <location>
        <begin position="68"/>
        <end position="224"/>
    </location>
</feature>
<organism evidence="4 5">
    <name type="scientific">Neobacillus niacini</name>
    <dbReference type="NCBI Taxonomy" id="86668"/>
    <lineage>
        <taxon>Bacteria</taxon>
        <taxon>Bacillati</taxon>
        <taxon>Bacillota</taxon>
        <taxon>Bacilli</taxon>
        <taxon>Bacillales</taxon>
        <taxon>Bacillaceae</taxon>
        <taxon>Neobacillus</taxon>
    </lineage>
</organism>
<dbReference type="EMBL" id="JACCBX010000004">
    <property type="protein sequence ID" value="NYE05498.1"/>
    <property type="molecule type" value="Genomic_DNA"/>
</dbReference>
<dbReference type="Proteomes" id="UP000548423">
    <property type="component" value="Unassembled WGS sequence"/>
</dbReference>
<dbReference type="Pfam" id="PF25164">
    <property type="entry name" value="CoiA_N"/>
    <property type="match status" value="1"/>
</dbReference>
<name>A0A852TDN5_9BACI</name>